<dbReference type="Proteomes" id="UP001217963">
    <property type="component" value="Chromosome III"/>
</dbReference>
<organism evidence="1 2">
    <name type="scientific">Encephalitozoon hellem</name>
    <name type="common">Microsporidian parasite</name>
    <dbReference type="NCBI Taxonomy" id="27973"/>
    <lineage>
        <taxon>Eukaryota</taxon>
        <taxon>Fungi</taxon>
        <taxon>Fungi incertae sedis</taxon>
        <taxon>Microsporidia</taxon>
        <taxon>Unikaryonidae</taxon>
        <taxon>Encephalitozoon</taxon>
    </lineage>
</organism>
<proteinExistence type="predicted"/>
<dbReference type="EMBL" id="CP119064">
    <property type="protein sequence ID" value="WEL38300.1"/>
    <property type="molecule type" value="Genomic_DNA"/>
</dbReference>
<keyword evidence="2" id="KW-1185">Reference proteome</keyword>
<sequence>MKNQCHILPFFAPEVSKVEIEHVNLDGNEATIRGISCIKKRLDSDLGVYTCNKIIKDPVFYWVPANSGSAFEKGLELVRKGLGFPGRNGHGPLDGVITRKNKKIKL</sequence>
<gene>
    <name evidence="1" type="ORF">PFJ87_03g01600</name>
</gene>
<evidence type="ECO:0000313" key="2">
    <source>
        <dbReference type="Proteomes" id="UP001217963"/>
    </source>
</evidence>
<reference evidence="1 2" key="1">
    <citation type="submission" date="2023-02" db="EMBL/GenBank/DDBJ databases">
        <title>Encephalitozoon hellem ATCC 50451 complete genome.</title>
        <authorList>
            <person name="Mascarenhas dos Santos A.C."/>
            <person name="Julian A.T."/>
            <person name="Pombert J.-F."/>
        </authorList>
    </citation>
    <scope>NUCLEOTIDE SEQUENCE [LARGE SCALE GENOMIC DNA]</scope>
    <source>
        <strain evidence="1 2">ATCC 50451</strain>
    </source>
</reference>
<evidence type="ECO:0000313" key="1">
    <source>
        <dbReference type="EMBL" id="WEL38300.1"/>
    </source>
</evidence>
<protein>
    <submittedName>
        <fullName evidence="1">Uncharacterized protein</fullName>
    </submittedName>
</protein>
<accession>A0ABY8CHD8</accession>
<name>A0ABY8CHD8_ENCHE</name>